<evidence type="ECO:0000259" key="2">
    <source>
        <dbReference type="PROSITE" id="PS50181"/>
    </source>
</evidence>
<dbReference type="GO" id="GO:0046983">
    <property type="term" value="F:protein dimerization activity"/>
    <property type="evidence" value="ECO:0007669"/>
    <property type="project" value="InterPro"/>
</dbReference>
<dbReference type="CDD" id="cd09917">
    <property type="entry name" value="F-box_SF"/>
    <property type="match status" value="1"/>
</dbReference>
<dbReference type="AlphaFoldDB" id="S7Q445"/>
<dbReference type="Gene3D" id="1.20.1280.50">
    <property type="match status" value="1"/>
</dbReference>
<name>S7Q445_GLOTA</name>
<dbReference type="PROSITE" id="PS50181">
    <property type="entry name" value="FBOX"/>
    <property type="match status" value="1"/>
</dbReference>
<dbReference type="HOGENOM" id="CLU_144935_0_0_1"/>
<protein>
    <recommendedName>
        <fullName evidence="2">F-box domain-containing protein</fullName>
    </recommendedName>
</protein>
<proteinExistence type="predicted"/>
<dbReference type="SUPFAM" id="SSF47459">
    <property type="entry name" value="HLH, helix-loop-helix DNA-binding domain"/>
    <property type="match status" value="1"/>
</dbReference>
<dbReference type="Pfam" id="PF00646">
    <property type="entry name" value="F-box"/>
    <property type="match status" value="1"/>
</dbReference>
<evidence type="ECO:0000313" key="3">
    <source>
        <dbReference type="EMBL" id="EPQ54791.1"/>
    </source>
</evidence>
<dbReference type="KEGG" id="gtr:GLOTRDRAFT_130143"/>
<evidence type="ECO:0000256" key="1">
    <source>
        <dbReference type="SAM" id="Coils"/>
    </source>
</evidence>
<dbReference type="SUPFAM" id="SSF81383">
    <property type="entry name" value="F-box domain"/>
    <property type="match status" value="1"/>
</dbReference>
<organism evidence="3 4">
    <name type="scientific">Gloeophyllum trabeum (strain ATCC 11539 / FP-39264 / Madison 617)</name>
    <name type="common">Brown rot fungus</name>
    <dbReference type="NCBI Taxonomy" id="670483"/>
    <lineage>
        <taxon>Eukaryota</taxon>
        <taxon>Fungi</taxon>
        <taxon>Dikarya</taxon>
        <taxon>Basidiomycota</taxon>
        <taxon>Agaricomycotina</taxon>
        <taxon>Agaricomycetes</taxon>
        <taxon>Gloeophyllales</taxon>
        <taxon>Gloeophyllaceae</taxon>
        <taxon>Gloeophyllum</taxon>
    </lineage>
</organism>
<feature type="coiled-coil region" evidence="1">
    <location>
        <begin position="90"/>
        <end position="124"/>
    </location>
</feature>
<sequence>MASLPSSSNRTEHRGLPALPDVLIEEILSHLEVPEMVNCRQLCSRIRDIIDDSDYLQDNIDYYIEEQVSIYKLRDALPPELQADDEAVVLNNAADYMDVLERSNELLEERLDRIFQELEELKATTLENARRILGEQGLSELDNGLGAEEEPA</sequence>
<dbReference type="Proteomes" id="UP000030669">
    <property type="component" value="Unassembled WGS sequence"/>
</dbReference>
<evidence type="ECO:0000313" key="4">
    <source>
        <dbReference type="Proteomes" id="UP000030669"/>
    </source>
</evidence>
<keyword evidence="1" id="KW-0175">Coiled coil</keyword>
<dbReference type="InterPro" id="IPR036047">
    <property type="entry name" value="F-box-like_dom_sf"/>
</dbReference>
<dbReference type="EMBL" id="KB469303">
    <property type="protein sequence ID" value="EPQ54791.1"/>
    <property type="molecule type" value="Genomic_DNA"/>
</dbReference>
<reference evidence="3 4" key="1">
    <citation type="journal article" date="2012" name="Science">
        <title>The Paleozoic origin of enzymatic lignin decomposition reconstructed from 31 fungal genomes.</title>
        <authorList>
            <person name="Floudas D."/>
            <person name="Binder M."/>
            <person name="Riley R."/>
            <person name="Barry K."/>
            <person name="Blanchette R.A."/>
            <person name="Henrissat B."/>
            <person name="Martinez A.T."/>
            <person name="Otillar R."/>
            <person name="Spatafora J.W."/>
            <person name="Yadav J.S."/>
            <person name="Aerts A."/>
            <person name="Benoit I."/>
            <person name="Boyd A."/>
            <person name="Carlson A."/>
            <person name="Copeland A."/>
            <person name="Coutinho P.M."/>
            <person name="de Vries R.P."/>
            <person name="Ferreira P."/>
            <person name="Findley K."/>
            <person name="Foster B."/>
            <person name="Gaskell J."/>
            <person name="Glotzer D."/>
            <person name="Gorecki P."/>
            <person name="Heitman J."/>
            <person name="Hesse C."/>
            <person name="Hori C."/>
            <person name="Igarashi K."/>
            <person name="Jurgens J.A."/>
            <person name="Kallen N."/>
            <person name="Kersten P."/>
            <person name="Kohler A."/>
            <person name="Kuees U."/>
            <person name="Kumar T.K.A."/>
            <person name="Kuo A."/>
            <person name="LaButti K."/>
            <person name="Larrondo L.F."/>
            <person name="Lindquist E."/>
            <person name="Ling A."/>
            <person name="Lombard V."/>
            <person name="Lucas S."/>
            <person name="Lundell T."/>
            <person name="Martin R."/>
            <person name="McLaughlin D.J."/>
            <person name="Morgenstern I."/>
            <person name="Morin E."/>
            <person name="Murat C."/>
            <person name="Nagy L.G."/>
            <person name="Nolan M."/>
            <person name="Ohm R.A."/>
            <person name="Patyshakuliyeva A."/>
            <person name="Rokas A."/>
            <person name="Ruiz-Duenas F.J."/>
            <person name="Sabat G."/>
            <person name="Salamov A."/>
            <person name="Samejima M."/>
            <person name="Schmutz J."/>
            <person name="Slot J.C."/>
            <person name="St John F."/>
            <person name="Stenlid J."/>
            <person name="Sun H."/>
            <person name="Sun S."/>
            <person name="Syed K."/>
            <person name="Tsang A."/>
            <person name="Wiebenga A."/>
            <person name="Young D."/>
            <person name="Pisabarro A."/>
            <person name="Eastwood D.C."/>
            <person name="Martin F."/>
            <person name="Cullen D."/>
            <person name="Grigoriev I.V."/>
            <person name="Hibbett D.S."/>
        </authorList>
    </citation>
    <scope>NUCLEOTIDE SEQUENCE [LARGE SCALE GENOMIC DNA]</scope>
    <source>
        <strain evidence="3 4">ATCC 11539</strain>
    </source>
</reference>
<accession>S7Q445</accession>
<dbReference type="RefSeq" id="XP_007867038.1">
    <property type="nucleotide sequence ID" value="XM_007868847.1"/>
</dbReference>
<dbReference type="InterPro" id="IPR036638">
    <property type="entry name" value="HLH_DNA-bd_sf"/>
</dbReference>
<dbReference type="SMART" id="SM00256">
    <property type="entry name" value="FBOX"/>
    <property type="match status" value="1"/>
</dbReference>
<gene>
    <name evidence="3" type="ORF">GLOTRDRAFT_130143</name>
</gene>
<feature type="domain" description="F-box" evidence="2">
    <location>
        <begin position="13"/>
        <end position="59"/>
    </location>
</feature>
<dbReference type="InterPro" id="IPR001810">
    <property type="entry name" value="F-box_dom"/>
</dbReference>
<dbReference type="OrthoDB" id="2095648at2759"/>
<keyword evidence="4" id="KW-1185">Reference proteome</keyword>
<dbReference type="GeneID" id="19302061"/>